<protein>
    <submittedName>
        <fullName evidence="7">NADH dehydrogenase</fullName>
    </submittedName>
</protein>
<accession>A0A0L6U1X1</accession>
<evidence type="ECO:0000259" key="6">
    <source>
        <dbReference type="Pfam" id="PF00346"/>
    </source>
</evidence>
<dbReference type="PANTHER" id="PTHR43485:SF1">
    <property type="entry name" value="FORMATE HYDROGENLYASE SUBUNIT 5-RELATED"/>
    <property type="match status" value="1"/>
</dbReference>
<dbReference type="Gene3D" id="1.10.645.10">
    <property type="entry name" value="Cytochrome-c3 Hydrogenase, chain B"/>
    <property type="match status" value="1"/>
</dbReference>
<dbReference type="PATRIC" id="fig|52689.4.peg.1044"/>
<dbReference type="STRING" id="52689.AKG39_09185"/>
<comment type="subcellular location">
    <subcellularLocation>
        <location evidence="1">Cell membrane</location>
        <topology evidence="1">Peripheral membrane protein</topology>
    </subcellularLocation>
</comment>
<evidence type="ECO:0000256" key="2">
    <source>
        <dbReference type="ARBA" id="ARBA00022448"/>
    </source>
</evidence>
<evidence type="ECO:0000313" key="7">
    <source>
        <dbReference type="EMBL" id="KNZ41795.1"/>
    </source>
</evidence>
<keyword evidence="3" id="KW-0560">Oxidoreductase</keyword>
<evidence type="ECO:0000256" key="4">
    <source>
        <dbReference type="ARBA" id="ARBA00023027"/>
    </source>
</evidence>
<sequence>MIDTETNKKLTEIFADDILDRLNCNSNELYLTVEPAKILSICKYINSEMGYPLVSMFANDEISLCENYAIYYVFADREKGQFLIIKTLIDPLKMAFKSITGKVHAAARYEREIKDLFGLNPIGHPNPKRLVFHGNWPDEAFPLRKSFDLHHKPDFAKKSINFGKVISAGVYEIPVGPVHAGIIEPGHFRFSVAGEPIINLEAQLYFVHKGIEKMCEGESIEKCLYVSERISGDESFTNSYAYCQAIEKIAKIKIPARAGFTRVVFAELERLTNHLGDLGGLCTDVAYGFAAYQFRMMKGWAYAIADELCGMRFLRGVNKLGGVRKDFIAGKELIIIKALEKIKKELMDTNEIIKSNGLFIDRVEHTGILSKKIATDLNAVGPAGRGSGILYDVRKAFPNEAYRQLEFKIPEHHNGDVNCRINVKIEECYEAIEIILKALEIMPRGKVLEQIDAVAPYQFAFGITESPRGENIHWVMTGENNTIFRYKIRTPSFCNWPALCHAVKGNIVPDFPLINKSFNLSYAGNDL</sequence>
<dbReference type="Proteomes" id="UP000036873">
    <property type="component" value="Unassembled WGS sequence"/>
</dbReference>
<dbReference type="GO" id="GO:0005886">
    <property type="term" value="C:plasma membrane"/>
    <property type="evidence" value="ECO:0007669"/>
    <property type="project" value="UniProtKB-SubCell"/>
</dbReference>
<dbReference type="GO" id="GO:0051287">
    <property type="term" value="F:NAD binding"/>
    <property type="evidence" value="ECO:0007669"/>
    <property type="project" value="InterPro"/>
</dbReference>
<feature type="domain" description="NADH:ubiquinone oxidoreductase 30kDa subunit" evidence="5">
    <location>
        <begin position="31"/>
        <end position="151"/>
    </location>
</feature>
<dbReference type="RefSeq" id="WP_050740094.1">
    <property type="nucleotide sequence ID" value="NZ_LGYO01000022.1"/>
</dbReference>
<dbReference type="SUPFAM" id="SSF56762">
    <property type="entry name" value="HydB/Nqo4-like"/>
    <property type="match status" value="1"/>
</dbReference>
<dbReference type="GO" id="GO:0008137">
    <property type="term" value="F:NADH dehydrogenase (ubiquinone) activity"/>
    <property type="evidence" value="ECO:0007669"/>
    <property type="project" value="InterPro"/>
</dbReference>
<evidence type="ECO:0000256" key="3">
    <source>
        <dbReference type="ARBA" id="ARBA00023002"/>
    </source>
</evidence>
<dbReference type="InterPro" id="IPR020396">
    <property type="entry name" value="NADH_UbQ_OxRdtase_CS"/>
</dbReference>
<dbReference type="InterPro" id="IPR001268">
    <property type="entry name" value="NADH_UbQ_OxRdtase_30kDa_su"/>
</dbReference>
<dbReference type="Pfam" id="PF00346">
    <property type="entry name" value="Complex1_49kDa"/>
    <property type="match status" value="1"/>
</dbReference>
<dbReference type="InterPro" id="IPR037232">
    <property type="entry name" value="NADH_quin_OxRdtase_su_C/D-like"/>
</dbReference>
<dbReference type="EMBL" id="LGYO01000022">
    <property type="protein sequence ID" value="KNZ41795.1"/>
    <property type="molecule type" value="Genomic_DNA"/>
</dbReference>
<dbReference type="AlphaFoldDB" id="A0A0L6U1X1"/>
<feature type="domain" description="NADH-quinone oxidoreductase subunit D" evidence="6">
    <location>
        <begin position="299"/>
        <end position="523"/>
    </location>
</feature>
<dbReference type="GO" id="GO:0016651">
    <property type="term" value="F:oxidoreductase activity, acting on NAD(P)H"/>
    <property type="evidence" value="ECO:0007669"/>
    <property type="project" value="InterPro"/>
</dbReference>
<dbReference type="PANTHER" id="PTHR43485">
    <property type="entry name" value="HYDROGENASE-4 COMPONENT G"/>
    <property type="match status" value="1"/>
</dbReference>
<dbReference type="InterPro" id="IPR001135">
    <property type="entry name" value="NADH_Q_OxRdtase_suD"/>
</dbReference>
<dbReference type="Pfam" id="PF00329">
    <property type="entry name" value="Complex1_30kDa"/>
    <property type="match status" value="1"/>
</dbReference>
<gene>
    <name evidence="7" type="ORF">AKG39_09185</name>
</gene>
<reference evidence="8" key="1">
    <citation type="submission" date="2015-07" db="EMBL/GenBank/DDBJ databases">
        <title>Draft genome sequence of Acetobacterium bakii DSM 8293, a potential psychrophilic chemical producer through syngas fermentation.</title>
        <authorList>
            <person name="Song Y."/>
            <person name="Hwang S."/>
            <person name="Cho B.-K."/>
        </authorList>
    </citation>
    <scope>NUCLEOTIDE SEQUENCE [LARGE SCALE GENOMIC DNA]</scope>
    <source>
        <strain evidence="8">DSM 8239</strain>
    </source>
</reference>
<organism evidence="7 8">
    <name type="scientific">Acetobacterium bakii</name>
    <dbReference type="NCBI Taxonomy" id="52689"/>
    <lineage>
        <taxon>Bacteria</taxon>
        <taxon>Bacillati</taxon>
        <taxon>Bacillota</taxon>
        <taxon>Clostridia</taxon>
        <taxon>Eubacteriales</taxon>
        <taxon>Eubacteriaceae</taxon>
        <taxon>Acetobacterium</taxon>
    </lineage>
</organism>
<evidence type="ECO:0000313" key="8">
    <source>
        <dbReference type="Proteomes" id="UP000036873"/>
    </source>
</evidence>
<name>A0A0L6U1X1_9FIRM</name>
<dbReference type="SUPFAM" id="SSF143243">
    <property type="entry name" value="Nqo5-like"/>
    <property type="match status" value="1"/>
</dbReference>
<keyword evidence="8" id="KW-1185">Reference proteome</keyword>
<dbReference type="InterPro" id="IPR052197">
    <property type="entry name" value="ComplexI_49kDa-like"/>
</dbReference>
<evidence type="ECO:0000256" key="1">
    <source>
        <dbReference type="ARBA" id="ARBA00004202"/>
    </source>
</evidence>
<dbReference type="GO" id="GO:0048038">
    <property type="term" value="F:quinone binding"/>
    <property type="evidence" value="ECO:0007669"/>
    <property type="project" value="InterPro"/>
</dbReference>
<dbReference type="Gene3D" id="3.30.460.80">
    <property type="entry name" value="NADH:ubiquinone oxidoreductase, 30kDa subunit"/>
    <property type="match status" value="1"/>
</dbReference>
<keyword evidence="4" id="KW-0520">NAD</keyword>
<proteinExistence type="predicted"/>
<dbReference type="InterPro" id="IPR029014">
    <property type="entry name" value="NiFe-Hase_large"/>
</dbReference>
<dbReference type="PROSITE" id="PS00542">
    <property type="entry name" value="COMPLEX1_30K"/>
    <property type="match status" value="1"/>
</dbReference>
<keyword evidence="2" id="KW-0813">Transport</keyword>
<comment type="caution">
    <text evidence="7">The sequence shown here is derived from an EMBL/GenBank/DDBJ whole genome shotgun (WGS) entry which is preliminary data.</text>
</comment>
<evidence type="ECO:0000259" key="5">
    <source>
        <dbReference type="Pfam" id="PF00329"/>
    </source>
</evidence>